<keyword evidence="2" id="KW-1185">Reference proteome</keyword>
<dbReference type="AlphaFoldDB" id="A0A8H7AJ55"/>
<reference evidence="1" key="1">
    <citation type="submission" date="2020-02" db="EMBL/GenBank/DDBJ databases">
        <authorList>
            <person name="Palmer J.M."/>
        </authorList>
    </citation>
    <scope>NUCLEOTIDE SEQUENCE</scope>
    <source>
        <strain evidence="1">EPUS1.4</strain>
        <tissue evidence="1">Thallus</tissue>
    </source>
</reference>
<protein>
    <recommendedName>
        <fullName evidence="3">Protein kinase domain-containing protein</fullName>
    </recommendedName>
</protein>
<sequence length="55" mass="6399">MAEPPRKMPGKGIFRRERYLEFETQGHGKFGWINRGVDIKTGNLVAIKELRIRLS</sequence>
<evidence type="ECO:0000313" key="2">
    <source>
        <dbReference type="Proteomes" id="UP000606974"/>
    </source>
</evidence>
<dbReference type="InterPro" id="IPR011009">
    <property type="entry name" value="Kinase-like_dom_sf"/>
</dbReference>
<organism evidence="1 2">
    <name type="scientific">Endocarpon pusillum</name>
    <dbReference type="NCBI Taxonomy" id="364733"/>
    <lineage>
        <taxon>Eukaryota</taxon>
        <taxon>Fungi</taxon>
        <taxon>Dikarya</taxon>
        <taxon>Ascomycota</taxon>
        <taxon>Pezizomycotina</taxon>
        <taxon>Eurotiomycetes</taxon>
        <taxon>Chaetothyriomycetidae</taxon>
        <taxon>Verrucariales</taxon>
        <taxon>Verrucariaceae</taxon>
        <taxon>Endocarpon</taxon>
    </lineage>
</organism>
<accession>A0A8H7AJ55</accession>
<dbReference type="OrthoDB" id="5979581at2759"/>
<dbReference type="SUPFAM" id="SSF56112">
    <property type="entry name" value="Protein kinase-like (PK-like)"/>
    <property type="match status" value="1"/>
</dbReference>
<gene>
    <name evidence="1" type="ORF">GJ744_008601</name>
</gene>
<proteinExistence type="predicted"/>
<comment type="caution">
    <text evidence="1">The sequence shown here is derived from an EMBL/GenBank/DDBJ whole genome shotgun (WGS) entry which is preliminary data.</text>
</comment>
<evidence type="ECO:0008006" key="3">
    <source>
        <dbReference type="Google" id="ProtNLM"/>
    </source>
</evidence>
<dbReference type="EMBL" id="JAACFV010000048">
    <property type="protein sequence ID" value="KAF7508892.1"/>
    <property type="molecule type" value="Genomic_DNA"/>
</dbReference>
<dbReference type="Proteomes" id="UP000606974">
    <property type="component" value="Unassembled WGS sequence"/>
</dbReference>
<evidence type="ECO:0000313" key="1">
    <source>
        <dbReference type="EMBL" id="KAF7508892.1"/>
    </source>
</evidence>
<name>A0A8H7AJ55_9EURO</name>
<dbReference type="Gene3D" id="3.30.200.20">
    <property type="entry name" value="Phosphorylase Kinase, domain 1"/>
    <property type="match status" value="1"/>
</dbReference>